<keyword evidence="2" id="KW-0012">Acyltransferase</keyword>
<dbReference type="RefSeq" id="WP_108894007.1">
    <property type="nucleotide sequence ID" value="NZ_ONZF01000003.1"/>
</dbReference>
<dbReference type="OrthoDB" id="9797417at2"/>
<dbReference type="Gene3D" id="3.40.630.30">
    <property type="match status" value="1"/>
</dbReference>
<dbReference type="Pfam" id="PF13508">
    <property type="entry name" value="Acetyltransf_7"/>
    <property type="match status" value="1"/>
</dbReference>
<dbReference type="GO" id="GO:0016747">
    <property type="term" value="F:acyltransferase activity, transferring groups other than amino-acyl groups"/>
    <property type="evidence" value="ECO:0007669"/>
    <property type="project" value="InterPro"/>
</dbReference>
<dbReference type="AlphaFoldDB" id="A0A2R8BVM9"/>
<evidence type="ECO:0000313" key="4">
    <source>
        <dbReference type="EMBL" id="SPJ24185.1"/>
    </source>
</evidence>
<organism evidence="4 5">
    <name type="scientific">Palleronia abyssalis</name>
    <dbReference type="NCBI Taxonomy" id="1501240"/>
    <lineage>
        <taxon>Bacteria</taxon>
        <taxon>Pseudomonadati</taxon>
        <taxon>Pseudomonadota</taxon>
        <taxon>Alphaproteobacteria</taxon>
        <taxon>Rhodobacterales</taxon>
        <taxon>Roseobacteraceae</taxon>
        <taxon>Palleronia</taxon>
    </lineage>
</organism>
<feature type="domain" description="N-acetyltransferase" evidence="3">
    <location>
        <begin position="6"/>
        <end position="147"/>
    </location>
</feature>
<evidence type="ECO:0000256" key="1">
    <source>
        <dbReference type="ARBA" id="ARBA00022679"/>
    </source>
</evidence>
<dbReference type="EMBL" id="ONZF01000003">
    <property type="protein sequence ID" value="SPJ24185.1"/>
    <property type="molecule type" value="Genomic_DNA"/>
</dbReference>
<name>A0A2R8BVM9_9RHOB</name>
<sequence>MTGVETTLRPATREDAAYILRLEDAGMRSYAKKLWGAWKPSATPETLALAGHEVIRAAGRDAGCIACSWHPDHLRIHKLYVAPACRGQGIGASALACKLRDAAAKRLPVRLTVLATNPEAARFYAREGLCEIARDAERIMFEYRPAPHPGLE</sequence>
<dbReference type="PANTHER" id="PTHR43877">
    <property type="entry name" value="AMINOALKYLPHOSPHONATE N-ACETYLTRANSFERASE-RELATED-RELATED"/>
    <property type="match status" value="1"/>
</dbReference>
<dbReference type="CDD" id="cd04301">
    <property type="entry name" value="NAT_SF"/>
    <property type="match status" value="1"/>
</dbReference>
<dbReference type="InterPro" id="IPR000182">
    <property type="entry name" value="GNAT_dom"/>
</dbReference>
<protein>
    <recommendedName>
        <fullName evidence="3">N-acetyltransferase domain-containing protein</fullName>
    </recommendedName>
</protein>
<gene>
    <name evidence="4" type="ORF">PAA8504_02013</name>
</gene>
<dbReference type="InterPro" id="IPR050832">
    <property type="entry name" value="Bact_Acetyltransf"/>
</dbReference>
<keyword evidence="5" id="KW-1185">Reference proteome</keyword>
<dbReference type="SUPFAM" id="SSF55729">
    <property type="entry name" value="Acyl-CoA N-acyltransferases (Nat)"/>
    <property type="match status" value="1"/>
</dbReference>
<evidence type="ECO:0000313" key="5">
    <source>
        <dbReference type="Proteomes" id="UP000244912"/>
    </source>
</evidence>
<dbReference type="PROSITE" id="PS51186">
    <property type="entry name" value="GNAT"/>
    <property type="match status" value="1"/>
</dbReference>
<keyword evidence="1" id="KW-0808">Transferase</keyword>
<proteinExistence type="predicted"/>
<reference evidence="4 5" key="1">
    <citation type="submission" date="2018-03" db="EMBL/GenBank/DDBJ databases">
        <authorList>
            <person name="Keele B.F."/>
        </authorList>
    </citation>
    <scope>NUCLEOTIDE SEQUENCE [LARGE SCALE GENOMIC DNA]</scope>
    <source>
        <strain evidence="4 5">CECT 8504</strain>
    </source>
</reference>
<dbReference type="InterPro" id="IPR016181">
    <property type="entry name" value="Acyl_CoA_acyltransferase"/>
</dbReference>
<evidence type="ECO:0000259" key="3">
    <source>
        <dbReference type="PROSITE" id="PS51186"/>
    </source>
</evidence>
<evidence type="ECO:0000256" key="2">
    <source>
        <dbReference type="ARBA" id="ARBA00023315"/>
    </source>
</evidence>
<accession>A0A2R8BVM9</accession>
<dbReference type="Proteomes" id="UP000244912">
    <property type="component" value="Unassembled WGS sequence"/>
</dbReference>